<dbReference type="SUPFAM" id="SSF48452">
    <property type="entry name" value="TPR-like"/>
    <property type="match status" value="1"/>
</dbReference>
<keyword evidence="2" id="KW-1185">Reference proteome</keyword>
<dbReference type="AlphaFoldDB" id="A0A1G8GYU7"/>
<dbReference type="SUPFAM" id="SSF103642">
    <property type="entry name" value="Sec-C motif"/>
    <property type="match status" value="1"/>
</dbReference>
<sequence length="647" mass="75203">MKIGRNDPCPCGSGKKYKKCCAGKVTALTYSKEEILYVQQSIYNYVVDHYILELRDYISFLIGDNALDSLRREEEGTLSIIAAAHWVLEKRNQEENGLIDEITSLSFWNAKQRRLLDTWKKTSLFSVCFIEEWGEKELIVQDMINGDTLHVETPLDFTNGPLGICFLSLVPAQQHWVMFGMPCFIAPYDEHSVKEAFHNFKKIFEGLVTLSKSLSFDEDPFAKVLEQYFSLHYDEETEEEDYYINSDLTDEEKQVMTVFKKHASQELRDEGGLDKAERIWEAYCEVALPIIKKPEAYAASLEYYMSNDVLTVPGATQKALGKKYDVSPNTISKRIQDFDDALMEYHMRETAAKPADPQKDRIMMERQMFILHKEMERLGLSSIEEIEAFQQDFNPEQALIEQWDEGDRAQLMLYDAMLEPHPVEKNHLIQKALKIDENQPDAYLQLAKIAVSEKEELECTRKAVETGRAVLGEDFINKEKGHFWLLTETRPFMRAMQQYASLLEFTDPKQAAQIYEEMLKLNPSDNQGIRYQLLSLYLLINEHDKASALIDEYPEESAFWLFHQAFIEYMNNGLSKEFEVKLHKAEKENPYIIDYIVDLERMPIEPFMVEAFSPGSPEEAAIYIEDAVFMWQDEDELMNYLKKRAAQ</sequence>
<dbReference type="STRING" id="930129.SAMN05216352_10428"/>
<dbReference type="InterPro" id="IPR011990">
    <property type="entry name" value="TPR-like_helical_dom_sf"/>
</dbReference>
<organism evidence="1 2">
    <name type="scientific">Alteribacillus bidgolensis</name>
    <dbReference type="NCBI Taxonomy" id="930129"/>
    <lineage>
        <taxon>Bacteria</taxon>
        <taxon>Bacillati</taxon>
        <taxon>Bacillota</taxon>
        <taxon>Bacilli</taxon>
        <taxon>Bacillales</taxon>
        <taxon>Bacillaceae</taxon>
        <taxon>Alteribacillus</taxon>
    </lineage>
</organism>
<name>A0A1G8GYU7_9BACI</name>
<dbReference type="Gene3D" id="3.10.450.50">
    <property type="match status" value="1"/>
</dbReference>
<gene>
    <name evidence="1" type="ORF">SAMN05216352_10428</name>
</gene>
<dbReference type="Gene3D" id="1.25.40.10">
    <property type="entry name" value="Tetratricopeptide repeat domain"/>
    <property type="match status" value="1"/>
</dbReference>
<dbReference type="InterPro" id="IPR004027">
    <property type="entry name" value="SEC_C_motif"/>
</dbReference>
<dbReference type="OrthoDB" id="6399948at2"/>
<reference evidence="1 2" key="1">
    <citation type="submission" date="2016-10" db="EMBL/GenBank/DDBJ databases">
        <authorList>
            <person name="de Groot N.N."/>
        </authorList>
    </citation>
    <scope>NUCLEOTIDE SEQUENCE [LARGE SCALE GENOMIC DNA]</scope>
    <source>
        <strain evidence="2">P4B,CCM 7963,CECT 7998,DSM 25260,IBRC-M 10614,KCTC 13821</strain>
    </source>
</reference>
<protein>
    <submittedName>
        <fullName evidence="1">Tetratricopeptide repeat-containing protein</fullName>
    </submittedName>
</protein>
<evidence type="ECO:0000313" key="2">
    <source>
        <dbReference type="Proteomes" id="UP000199017"/>
    </source>
</evidence>
<dbReference type="RefSeq" id="WP_091583318.1">
    <property type="nucleotide sequence ID" value="NZ_FNDU01000004.1"/>
</dbReference>
<dbReference type="EMBL" id="FNDU01000004">
    <property type="protein sequence ID" value="SDH99527.1"/>
    <property type="molecule type" value="Genomic_DNA"/>
</dbReference>
<dbReference type="Proteomes" id="UP000199017">
    <property type="component" value="Unassembled WGS sequence"/>
</dbReference>
<dbReference type="Pfam" id="PF14559">
    <property type="entry name" value="TPR_19"/>
    <property type="match status" value="1"/>
</dbReference>
<proteinExistence type="predicted"/>
<evidence type="ECO:0000313" key="1">
    <source>
        <dbReference type="EMBL" id="SDH99527.1"/>
    </source>
</evidence>
<accession>A0A1G8GYU7</accession>
<dbReference type="Pfam" id="PF02810">
    <property type="entry name" value="SEC-C"/>
    <property type="match status" value="1"/>
</dbReference>